<keyword evidence="6" id="KW-0804">Transcription</keyword>
<dbReference type="InterPro" id="IPR051474">
    <property type="entry name" value="Anti-sigma-K/W_factor"/>
</dbReference>
<evidence type="ECO:0000256" key="4">
    <source>
        <dbReference type="ARBA" id="ARBA00023015"/>
    </source>
</evidence>
<keyword evidence="5 7" id="KW-0472">Membrane</keyword>
<accession>A0A7K1FT97</accession>
<evidence type="ECO:0000313" key="10">
    <source>
        <dbReference type="Proteomes" id="UP000460221"/>
    </source>
</evidence>
<feature type="domain" description="Putative zinc-finger" evidence="8">
    <location>
        <begin position="7"/>
        <end position="40"/>
    </location>
</feature>
<sequence length="219" mass="23184">MNDSSHRELRELLAWYATGRADAVETAAVEAHLDGCPECRAELAELRGTVRALDLVDVNRIEALPAPPPELRESVLELGRETSSPRRSRTPLLLAAAVAVLLVGGVLGWVLRPQPEVVAGPPTEPVAVQVDQASLNASAELINHTWGVEIQLTATGFVPGEAYRVRIVTTDGDRSPAGEFVGTGSNSMECNLNSAVLRPDAAGFEVLSAEGAVVLTSTF</sequence>
<dbReference type="GO" id="GO:0016989">
    <property type="term" value="F:sigma factor antagonist activity"/>
    <property type="evidence" value="ECO:0007669"/>
    <property type="project" value="TreeGrafter"/>
</dbReference>
<protein>
    <submittedName>
        <fullName evidence="9">Anti-sigma factor</fullName>
    </submittedName>
</protein>
<reference evidence="9 10" key="1">
    <citation type="submission" date="2019-11" db="EMBL/GenBank/DDBJ databases">
        <authorList>
            <person name="Jiang L.-Q."/>
        </authorList>
    </citation>
    <scope>NUCLEOTIDE SEQUENCE [LARGE SCALE GENOMIC DNA]</scope>
    <source>
        <strain evidence="9 10">YIM 132087</strain>
    </source>
</reference>
<gene>
    <name evidence="9" type="ORF">GIS00_25840</name>
</gene>
<dbReference type="GO" id="GO:0006417">
    <property type="term" value="P:regulation of translation"/>
    <property type="evidence" value="ECO:0007669"/>
    <property type="project" value="TreeGrafter"/>
</dbReference>
<comment type="caution">
    <text evidence="9">The sequence shown here is derived from an EMBL/GenBank/DDBJ whole genome shotgun (WGS) entry which is preliminary data.</text>
</comment>
<dbReference type="Proteomes" id="UP000460221">
    <property type="component" value="Unassembled WGS sequence"/>
</dbReference>
<evidence type="ECO:0000256" key="2">
    <source>
        <dbReference type="ARBA" id="ARBA00022692"/>
    </source>
</evidence>
<proteinExistence type="predicted"/>
<evidence type="ECO:0000256" key="1">
    <source>
        <dbReference type="ARBA" id="ARBA00004167"/>
    </source>
</evidence>
<evidence type="ECO:0000313" key="9">
    <source>
        <dbReference type="EMBL" id="MTD17358.1"/>
    </source>
</evidence>
<dbReference type="InterPro" id="IPR041916">
    <property type="entry name" value="Anti_sigma_zinc_sf"/>
</dbReference>
<dbReference type="EMBL" id="WLYK01000018">
    <property type="protein sequence ID" value="MTD17358.1"/>
    <property type="molecule type" value="Genomic_DNA"/>
</dbReference>
<evidence type="ECO:0000256" key="3">
    <source>
        <dbReference type="ARBA" id="ARBA00022989"/>
    </source>
</evidence>
<organism evidence="9 10">
    <name type="scientific">Nakamurella alba</name>
    <dbReference type="NCBI Taxonomy" id="2665158"/>
    <lineage>
        <taxon>Bacteria</taxon>
        <taxon>Bacillati</taxon>
        <taxon>Actinomycetota</taxon>
        <taxon>Actinomycetes</taxon>
        <taxon>Nakamurellales</taxon>
        <taxon>Nakamurellaceae</taxon>
        <taxon>Nakamurella</taxon>
    </lineage>
</organism>
<evidence type="ECO:0000256" key="5">
    <source>
        <dbReference type="ARBA" id="ARBA00023136"/>
    </source>
</evidence>
<comment type="subcellular location">
    <subcellularLocation>
        <location evidence="1">Membrane</location>
        <topology evidence="1">Single-pass membrane protein</topology>
    </subcellularLocation>
</comment>
<name>A0A7K1FT97_9ACTN</name>
<dbReference type="Pfam" id="PF13490">
    <property type="entry name" value="zf-HC2"/>
    <property type="match status" value="1"/>
</dbReference>
<dbReference type="Gene3D" id="1.10.10.1320">
    <property type="entry name" value="Anti-sigma factor, zinc-finger domain"/>
    <property type="match status" value="1"/>
</dbReference>
<keyword evidence="3 7" id="KW-1133">Transmembrane helix</keyword>
<keyword evidence="10" id="KW-1185">Reference proteome</keyword>
<dbReference type="AlphaFoldDB" id="A0A7K1FT97"/>
<feature type="transmembrane region" description="Helical" evidence="7">
    <location>
        <begin position="92"/>
        <end position="111"/>
    </location>
</feature>
<dbReference type="PANTHER" id="PTHR37461">
    <property type="entry name" value="ANTI-SIGMA-K FACTOR RSKA"/>
    <property type="match status" value="1"/>
</dbReference>
<keyword evidence="4" id="KW-0805">Transcription regulation</keyword>
<evidence type="ECO:0000256" key="6">
    <source>
        <dbReference type="ARBA" id="ARBA00023163"/>
    </source>
</evidence>
<dbReference type="PANTHER" id="PTHR37461:SF1">
    <property type="entry name" value="ANTI-SIGMA-K FACTOR RSKA"/>
    <property type="match status" value="1"/>
</dbReference>
<dbReference type="RefSeq" id="WP_322098455.1">
    <property type="nucleotide sequence ID" value="NZ_WLYK01000018.1"/>
</dbReference>
<dbReference type="InterPro" id="IPR027383">
    <property type="entry name" value="Znf_put"/>
</dbReference>
<dbReference type="GO" id="GO:0016020">
    <property type="term" value="C:membrane"/>
    <property type="evidence" value="ECO:0007669"/>
    <property type="project" value="UniProtKB-SubCell"/>
</dbReference>
<keyword evidence="2 7" id="KW-0812">Transmembrane</keyword>
<evidence type="ECO:0000256" key="7">
    <source>
        <dbReference type="SAM" id="Phobius"/>
    </source>
</evidence>
<evidence type="ECO:0000259" key="8">
    <source>
        <dbReference type="Pfam" id="PF13490"/>
    </source>
</evidence>